<dbReference type="SUPFAM" id="SSF47571">
    <property type="entry name" value="Cloroperoxidase"/>
    <property type="match status" value="1"/>
</dbReference>
<evidence type="ECO:0000259" key="9">
    <source>
        <dbReference type="PROSITE" id="PS51405"/>
    </source>
</evidence>
<evidence type="ECO:0000256" key="7">
    <source>
        <dbReference type="ARBA" id="ARBA00025795"/>
    </source>
</evidence>
<evidence type="ECO:0000256" key="1">
    <source>
        <dbReference type="ARBA" id="ARBA00001970"/>
    </source>
</evidence>
<dbReference type="InterPro" id="IPR036851">
    <property type="entry name" value="Chloroperoxidase-like_sf"/>
</dbReference>
<keyword evidence="8" id="KW-0732">Signal</keyword>
<sequence length="274" mass="30179">MKLVLSTTLLSGLALASPHFGAADISHWMPAGASDFRGPCPMLNTLANHNFLPHDGRNITREKIIDGLGSALNFDSSLASLMFDMAIVVNPQSNATWFTLDPNPNSASPSDQLNQHNILEHDASLSRSDFFFGNNHVFNQTIFNQTRQYWTNSTLTAQMLANSKLARQITSRTYNPTYTFTGKTQQFSLGELSAPIIAFGNMSAGTVDRALVEYFFEHERLPTELGWKTKADVVALKDILRVSEMISNATDLITDPSIVAKITRRGDLHSGGSR</sequence>
<dbReference type="InterPro" id="IPR000028">
    <property type="entry name" value="Chloroperoxidase"/>
</dbReference>
<keyword evidence="2 10" id="KW-0575">Peroxidase</keyword>
<accession>A0A319DSP8</accession>
<proteinExistence type="inferred from homology"/>
<keyword evidence="5" id="KW-0560">Oxidoreductase</keyword>
<dbReference type="VEuPathDB" id="FungiDB:BO71DRAFT_441075"/>
<evidence type="ECO:0000256" key="5">
    <source>
        <dbReference type="ARBA" id="ARBA00023002"/>
    </source>
</evidence>
<name>A0A319DSP8_9EURO</name>
<evidence type="ECO:0000256" key="2">
    <source>
        <dbReference type="ARBA" id="ARBA00022559"/>
    </source>
</evidence>
<dbReference type="GO" id="GO:0004601">
    <property type="term" value="F:peroxidase activity"/>
    <property type="evidence" value="ECO:0007669"/>
    <property type="project" value="UniProtKB-KW"/>
</dbReference>
<dbReference type="OrthoDB" id="407298at2759"/>
<dbReference type="Proteomes" id="UP000247810">
    <property type="component" value="Unassembled WGS sequence"/>
</dbReference>
<comment type="cofactor">
    <cofactor evidence="1">
        <name>heme b</name>
        <dbReference type="ChEBI" id="CHEBI:60344"/>
    </cofactor>
</comment>
<dbReference type="Gene3D" id="1.10.489.10">
    <property type="entry name" value="Chloroperoxidase-like"/>
    <property type="match status" value="1"/>
</dbReference>
<feature type="signal peptide" evidence="8">
    <location>
        <begin position="1"/>
        <end position="16"/>
    </location>
</feature>
<dbReference type="EMBL" id="KZ825873">
    <property type="protein sequence ID" value="PYH94343.1"/>
    <property type="molecule type" value="Genomic_DNA"/>
</dbReference>
<reference evidence="10 11" key="1">
    <citation type="submission" date="2018-02" db="EMBL/GenBank/DDBJ databases">
        <title>The genomes of Aspergillus section Nigri reveals drivers in fungal speciation.</title>
        <authorList>
            <consortium name="DOE Joint Genome Institute"/>
            <person name="Vesth T.C."/>
            <person name="Nybo J."/>
            <person name="Theobald S."/>
            <person name="Brandl J."/>
            <person name="Frisvad J.C."/>
            <person name="Nielsen K.F."/>
            <person name="Lyhne E.K."/>
            <person name="Kogle M.E."/>
            <person name="Kuo A."/>
            <person name="Riley R."/>
            <person name="Clum A."/>
            <person name="Nolan M."/>
            <person name="Lipzen A."/>
            <person name="Salamov A."/>
            <person name="Henrissat B."/>
            <person name="Wiebenga A."/>
            <person name="De vries R.P."/>
            <person name="Grigoriev I.V."/>
            <person name="Mortensen U.H."/>
            <person name="Andersen M.R."/>
            <person name="Baker S.E."/>
        </authorList>
    </citation>
    <scope>NUCLEOTIDE SEQUENCE [LARGE SCALE GENOMIC DNA]</scope>
    <source>
        <strain evidence="10 11">CBS 707.79</strain>
    </source>
</reference>
<feature type="domain" description="Heme haloperoxidase family profile" evidence="9">
    <location>
        <begin position="24"/>
        <end position="241"/>
    </location>
</feature>
<gene>
    <name evidence="10" type="ORF">BO71DRAFT_441075</name>
</gene>
<comment type="similarity">
    <text evidence="7">Belongs to the chloroperoxidase family.</text>
</comment>
<dbReference type="Pfam" id="PF01328">
    <property type="entry name" value="Peroxidase_2"/>
    <property type="match status" value="1"/>
</dbReference>
<evidence type="ECO:0000256" key="6">
    <source>
        <dbReference type="ARBA" id="ARBA00023004"/>
    </source>
</evidence>
<dbReference type="GO" id="GO:0046872">
    <property type="term" value="F:metal ion binding"/>
    <property type="evidence" value="ECO:0007669"/>
    <property type="project" value="UniProtKB-KW"/>
</dbReference>
<keyword evidence="6" id="KW-0408">Iron</keyword>
<dbReference type="AlphaFoldDB" id="A0A319DSP8"/>
<keyword evidence="11" id="KW-1185">Reference proteome</keyword>
<dbReference type="PROSITE" id="PS51405">
    <property type="entry name" value="HEME_HALOPEROXIDASE"/>
    <property type="match status" value="1"/>
</dbReference>
<keyword evidence="3" id="KW-0349">Heme</keyword>
<protein>
    <submittedName>
        <fullName evidence="10">Cloroperoxidase</fullName>
    </submittedName>
</protein>
<evidence type="ECO:0000256" key="8">
    <source>
        <dbReference type="SAM" id="SignalP"/>
    </source>
</evidence>
<evidence type="ECO:0000313" key="10">
    <source>
        <dbReference type="EMBL" id="PYH94343.1"/>
    </source>
</evidence>
<dbReference type="STRING" id="1448320.A0A319DSP8"/>
<organism evidence="10 11">
    <name type="scientific">Aspergillus ellipticus CBS 707.79</name>
    <dbReference type="NCBI Taxonomy" id="1448320"/>
    <lineage>
        <taxon>Eukaryota</taxon>
        <taxon>Fungi</taxon>
        <taxon>Dikarya</taxon>
        <taxon>Ascomycota</taxon>
        <taxon>Pezizomycotina</taxon>
        <taxon>Eurotiomycetes</taxon>
        <taxon>Eurotiomycetidae</taxon>
        <taxon>Eurotiales</taxon>
        <taxon>Aspergillaceae</taxon>
        <taxon>Aspergillus</taxon>
        <taxon>Aspergillus subgen. Circumdati</taxon>
    </lineage>
</organism>
<dbReference type="PANTHER" id="PTHR33577:SF7">
    <property type="entry name" value="HEME HALOPEROXIDASE FAMILY PROFILE DOMAIN-CONTAINING PROTEIN"/>
    <property type="match status" value="1"/>
</dbReference>
<keyword evidence="4" id="KW-0479">Metal-binding</keyword>
<dbReference type="PANTHER" id="PTHR33577">
    <property type="entry name" value="STERIGMATOCYSTIN BIOSYNTHESIS PEROXIDASE STCC-RELATED"/>
    <property type="match status" value="1"/>
</dbReference>
<evidence type="ECO:0000313" key="11">
    <source>
        <dbReference type="Proteomes" id="UP000247810"/>
    </source>
</evidence>
<feature type="chain" id="PRO_5016412044" evidence="8">
    <location>
        <begin position="17"/>
        <end position="274"/>
    </location>
</feature>
<evidence type="ECO:0000256" key="4">
    <source>
        <dbReference type="ARBA" id="ARBA00022723"/>
    </source>
</evidence>
<evidence type="ECO:0000256" key="3">
    <source>
        <dbReference type="ARBA" id="ARBA00022617"/>
    </source>
</evidence>